<dbReference type="EMBL" id="JAIVFQ010000076">
    <property type="protein sequence ID" value="MCC5603394.1"/>
    <property type="molecule type" value="Genomic_DNA"/>
</dbReference>
<dbReference type="Gene3D" id="2.60.120.650">
    <property type="entry name" value="Cupin"/>
    <property type="match status" value="1"/>
</dbReference>
<sequence>MKIQTTESIRKIKNPSTEEFLDIWKQYQPFLIEDVAEHWDACQKWSNDYLIKHCGNNIVNIRLFKKDFLNDYKNFASEDGYVNMEKTVKYKEYINDYIEKEKGN</sequence>
<reference evidence="1 2" key="1">
    <citation type="journal article" date="2021" name="Microorganisms">
        <title>Genome Evolution of Filamentous Cyanobacterium Nostoc Species: From Facultative Symbiosis to Free Living.</title>
        <authorList>
            <person name="Huo D."/>
            <person name="Li H."/>
            <person name="Cai F."/>
            <person name="Guo X."/>
            <person name="Qiao Z."/>
            <person name="Wang W."/>
            <person name="Yu G."/>
            <person name="Li R."/>
        </authorList>
    </citation>
    <scope>NUCLEOTIDE SEQUENCE [LARGE SCALE GENOMIC DNA]</scope>
    <source>
        <strain evidence="1 2">CHAB 5714</strain>
    </source>
</reference>
<accession>A0ABS8IHN8</accession>
<name>A0ABS8IHN8_9NOSO</name>
<dbReference type="SUPFAM" id="SSF51197">
    <property type="entry name" value="Clavaminate synthase-like"/>
    <property type="match status" value="1"/>
</dbReference>
<proteinExistence type="predicted"/>
<evidence type="ECO:0000313" key="1">
    <source>
        <dbReference type="EMBL" id="MCC5603394.1"/>
    </source>
</evidence>
<gene>
    <name evidence="1" type="ORF">LC586_30465</name>
</gene>
<protein>
    <submittedName>
        <fullName evidence="1">Cupin-like domain-containing protein</fullName>
    </submittedName>
</protein>
<dbReference type="RefSeq" id="WP_229489000.1">
    <property type="nucleotide sequence ID" value="NZ_JAIVFQ010000076.1"/>
</dbReference>
<keyword evidence="2" id="KW-1185">Reference proteome</keyword>
<dbReference type="Proteomes" id="UP001199525">
    <property type="component" value="Unassembled WGS sequence"/>
</dbReference>
<evidence type="ECO:0000313" key="2">
    <source>
        <dbReference type="Proteomes" id="UP001199525"/>
    </source>
</evidence>
<organism evidence="1 2">
    <name type="scientific">Nostoc favosum CHAB5714</name>
    <dbReference type="NCBI Taxonomy" id="2780399"/>
    <lineage>
        <taxon>Bacteria</taxon>
        <taxon>Bacillati</taxon>
        <taxon>Cyanobacteriota</taxon>
        <taxon>Cyanophyceae</taxon>
        <taxon>Nostocales</taxon>
        <taxon>Nostocaceae</taxon>
        <taxon>Nostoc</taxon>
        <taxon>Nostoc favosum</taxon>
    </lineage>
</organism>
<comment type="caution">
    <text evidence="1">The sequence shown here is derived from an EMBL/GenBank/DDBJ whole genome shotgun (WGS) entry which is preliminary data.</text>
</comment>